<dbReference type="CDD" id="cd00082">
    <property type="entry name" value="HisKA"/>
    <property type="match status" value="1"/>
</dbReference>
<dbReference type="InterPro" id="IPR005467">
    <property type="entry name" value="His_kinase_dom"/>
</dbReference>
<dbReference type="EC" id="2.7.13.3" evidence="5"/>
<dbReference type="Gene3D" id="1.10.287.130">
    <property type="match status" value="1"/>
</dbReference>
<evidence type="ECO:0000256" key="6">
    <source>
        <dbReference type="ARBA" id="ARBA00022553"/>
    </source>
</evidence>
<keyword evidence="10" id="KW-0418">Kinase</keyword>
<dbReference type="PROSITE" id="PS50113">
    <property type="entry name" value="PAC"/>
    <property type="match status" value="3"/>
</dbReference>
<evidence type="ECO:0000256" key="14">
    <source>
        <dbReference type="ARBA" id="ARBA00023136"/>
    </source>
</evidence>
<dbReference type="PANTHER" id="PTHR42878">
    <property type="entry name" value="TWO-COMPONENT HISTIDINE KINASE"/>
    <property type="match status" value="1"/>
</dbReference>
<dbReference type="InterPro" id="IPR013656">
    <property type="entry name" value="PAS_4"/>
</dbReference>
<dbReference type="PRINTS" id="PR00344">
    <property type="entry name" value="BCTRLSENSOR"/>
</dbReference>
<feature type="domain" description="PAC" evidence="20">
    <location>
        <begin position="937"/>
        <end position="989"/>
    </location>
</feature>
<feature type="transmembrane region" description="Helical" evidence="17">
    <location>
        <begin position="567"/>
        <end position="591"/>
    </location>
</feature>
<dbReference type="FunFam" id="1.10.287.130:FF:000001">
    <property type="entry name" value="Two-component sensor histidine kinase"/>
    <property type="match status" value="1"/>
</dbReference>
<evidence type="ECO:0000256" key="17">
    <source>
        <dbReference type="SAM" id="Phobius"/>
    </source>
</evidence>
<dbReference type="GO" id="GO:0005509">
    <property type="term" value="F:calcium ion binding"/>
    <property type="evidence" value="ECO:0007669"/>
    <property type="project" value="UniProtKB-ARBA"/>
</dbReference>
<evidence type="ECO:0000256" key="2">
    <source>
        <dbReference type="ARBA" id="ARBA00001968"/>
    </source>
</evidence>
<dbReference type="SUPFAM" id="SSF55874">
    <property type="entry name" value="ATPase domain of HSP90 chaperone/DNA topoisomerase II/histidine kinase"/>
    <property type="match status" value="1"/>
</dbReference>
<gene>
    <name evidence="22" type="ORF">D5H78_01875</name>
</gene>
<evidence type="ECO:0000313" key="22">
    <source>
        <dbReference type="EMBL" id="RJK97768.1"/>
    </source>
</evidence>
<comment type="catalytic activity">
    <reaction evidence="1">
        <text>ATP + protein L-histidine = ADP + protein N-phospho-L-histidine.</text>
        <dbReference type="EC" id="2.7.13.3"/>
    </reaction>
</comment>
<feature type="domain" description="PAC" evidence="20">
    <location>
        <begin position="806"/>
        <end position="858"/>
    </location>
</feature>
<evidence type="ECO:0000256" key="15">
    <source>
        <dbReference type="ARBA" id="ARBA00039401"/>
    </source>
</evidence>
<dbReference type="PROSITE" id="PS50109">
    <property type="entry name" value="HIS_KIN"/>
    <property type="match status" value="1"/>
</dbReference>
<dbReference type="EMBL" id="QZEZ01000001">
    <property type="protein sequence ID" value="RJK97768.1"/>
    <property type="molecule type" value="Genomic_DNA"/>
</dbReference>
<comment type="caution">
    <text evidence="22">The sequence shown here is derived from an EMBL/GenBank/DDBJ whole genome shotgun (WGS) entry which is preliminary data.</text>
</comment>
<feature type="domain" description="PAC" evidence="20">
    <location>
        <begin position="671"/>
        <end position="721"/>
    </location>
</feature>
<evidence type="ECO:0000256" key="12">
    <source>
        <dbReference type="ARBA" id="ARBA00022989"/>
    </source>
</evidence>
<feature type="compositionally biased region" description="Basic and acidic residues" evidence="16">
    <location>
        <begin position="193"/>
        <end position="221"/>
    </location>
</feature>
<dbReference type="CDD" id="cd00130">
    <property type="entry name" value="PAS"/>
    <property type="match status" value="3"/>
</dbReference>
<dbReference type="SMART" id="SM00387">
    <property type="entry name" value="HATPase_c"/>
    <property type="match status" value="1"/>
</dbReference>
<comment type="cofactor">
    <cofactor evidence="2">
        <name>a divalent metal cation</name>
        <dbReference type="ChEBI" id="CHEBI:60240"/>
    </cofactor>
</comment>
<keyword evidence="11" id="KW-0067">ATP-binding</keyword>
<feature type="domain" description="Histidine kinase" evidence="18">
    <location>
        <begin position="1014"/>
        <end position="1232"/>
    </location>
</feature>
<feature type="region of interest" description="Disordered" evidence="16">
    <location>
        <begin position="123"/>
        <end position="234"/>
    </location>
</feature>
<dbReference type="PROSITE" id="PS50839">
    <property type="entry name" value="CHASE"/>
    <property type="match status" value="1"/>
</dbReference>
<evidence type="ECO:0000256" key="3">
    <source>
        <dbReference type="ARBA" id="ARBA00004141"/>
    </source>
</evidence>
<evidence type="ECO:0000259" key="19">
    <source>
        <dbReference type="PROSITE" id="PS50112"/>
    </source>
</evidence>
<dbReference type="SMART" id="SM00388">
    <property type="entry name" value="HisKA"/>
    <property type="match status" value="1"/>
</dbReference>
<evidence type="ECO:0000256" key="7">
    <source>
        <dbReference type="ARBA" id="ARBA00022679"/>
    </source>
</evidence>
<dbReference type="GO" id="GO:0007234">
    <property type="term" value="P:osmosensory signaling via phosphorelay pathway"/>
    <property type="evidence" value="ECO:0007669"/>
    <property type="project" value="TreeGrafter"/>
</dbReference>
<evidence type="ECO:0000256" key="9">
    <source>
        <dbReference type="ARBA" id="ARBA00022741"/>
    </source>
</evidence>
<keyword evidence="13" id="KW-0902">Two-component regulatory system</keyword>
<dbReference type="InterPro" id="IPR036097">
    <property type="entry name" value="HisK_dim/P_sf"/>
</dbReference>
<dbReference type="InterPro" id="IPR006189">
    <property type="entry name" value="CHASE_dom"/>
</dbReference>
<evidence type="ECO:0000256" key="16">
    <source>
        <dbReference type="SAM" id="MobiDB-lite"/>
    </source>
</evidence>
<dbReference type="InterPro" id="IPR036890">
    <property type="entry name" value="HATPase_C_sf"/>
</dbReference>
<keyword evidence="6" id="KW-0597">Phosphoprotein</keyword>
<dbReference type="InterPro" id="IPR050351">
    <property type="entry name" value="BphY/WalK/GraS-like"/>
</dbReference>
<evidence type="ECO:0000256" key="1">
    <source>
        <dbReference type="ARBA" id="ARBA00000085"/>
    </source>
</evidence>
<protein>
    <recommendedName>
        <fullName evidence="15">Sensor-like histidine kinase SenX3</fullName>
        <ecNumber evidence="5">2.7.13.3</ecNumber>
    </recommendedName>
</protein>
<evidence type="ECO:0000256" key="8">
    <source>
        <dbReference type="ARBA" id="ARBA00022692"/>
    </source>
</evidence>
<keyword evidence="8 17" id="KW-0812">Transmembrane</keyword>
<dbReference type="Gene3D" id="3.30.450.350">
    <property type="entry name" value="CHASE domain"/>
    <property type="match status" value="1"/>
</dbReference>
<dbReference type="InterPro" id="IPR004358">
    <property type="entry name" value="Sig_transdc_His_kin-like_C"/>
</dbReference>
<evidence type="ECO:0000259" key="18">
    <source>
        <dbReference type="PROSITE" id="PS50109"/>
    </source>
</evidence>
<evidence type="ECO:0000256" key="11">
    <source>
        <dbReference type="ARBA" id="ARBA00022840"/>
    </source>
</evidence>
<dbReference type="Pfam" id="PF03924">
    <property type="entry name" value="CHASE"/>
    <property type="match status" value="1"/>
</dbReference>
<dbReference type="Pfam" id="PF08448">
    <property type="entry name" value="PAS_4"/>
    <property type="match status" value="3"/>
</dbReference>
<dbReference type="GO" id="GO:0030295">
    <property type="term" value="F:protein kinase activator activity"/>
    <property type="evidence" value="ECO:0007669"/>
    <property type="project" value="TreeGrafter"/>
</dbReference>
<dbReference type="NCBIfam" id="TIGR00229">
    <property type="entry name" value="sensory_box"/>
    <property type="match status" value="3"/>
</dbReference>
<evidence type="ECO:0000256" key="13">
    <source>
        <dbReference type="ARBA" id="ARBA00023012"/>
    </source>
</evidence>
<dbReference type="InterPro" id="IPR042240">
    <property type="entry name" value="CHASE_sf"/>
</dbReference>
<reference evidence="22 23" key="1">
    <citation type="submission" date="2018-09" db="EMBL/GenBank/DDBJ databases">
        <title>YIM 75000 draft genome.</title>
        <authorList>
            <person name="Tang S."/>
            <person name="Feng Y."/>
        </authorList>
    </citation>
    <scope>NUCLEOTIDE SEQUENCE [LARGE SCALE GENOMIC DNA]</scope>
    <source>
        <strain evidence="22 23">YIM 75000</strain>
    </source>
</reference>
<dbReference type="SMART" id="SM00086">
    <property type="entry name" value="PAC"/>
    <property type="match status" value="3"/>
</dbReference>
<keyword evidence="9" id="KW-0547">Nucleotide-binding</keyword>
<dbReference type="Pfam" id="PF00512">
    <property type="entry name" value="HisKA"/>
    <property type="match status" value="1"/>
</dbReference>
<dbReference type="InterPro" id="IPR000014">
    <property type="entry name" value="PAS"/>
</dbReference>
<dbReference type="SMART" id="SM01079">
    <property type="entry name" value="CHASE"/>
    <property type="match status" value="1"/>
</dbReference>
<dbReference type="SMART" id="SM00091">
    <property type="entry name" value="PAS"/>
    <property type="match status" value="3"/>
</dbReference>
<name>A0A3A3Z4B0_9ACTN</name>
<comment type="subcellular location">
    <subcellularLocation>
        <location evidence="4">Cell membrane</location>
    </subcellularLocation>
    <subcellularLocation>
        <location evidence="3">Membrane</location>
        <topology evidence="3">Multi-pass membrane protein</topology>
    </subcellularLocation>
</comment>
<dbReference type="InterPro" id="IPR000700">
    <property type="entry name" value="PAS-assoc_C"/>
</dbReference>
<evidence type="ECO:0000256" key="4">
    <source>
        <dbReference type="ARBA" id="ARBA00004236"/>
    </source>
</evidence>
<evidence type="ECO:0000313" key="23">
    <source>
        <dbReference type="Proteomes" id="UP000265614"/>
    </source>
</evidence>
<dbReference type="GO" id="GO:0005524">
    <property type="term" value="F:ATP binding"/>
    <property type="evidence" value="ECO:0007669"/>
    <property type="project" value="UniProtKB-KW"/>
</dbReference>
<accession>A0A3A3Z4B0</accession>
<dbReference type="AlphaFoldDB" id="A0A3A3Z4B0"/>
<dbReference type="GO" id="GO:0000155">
    <property type="term" value="F:phosphorelay sensor kinase activity"/>
    <property type="evidence" value="ECO:0007669"/>
    <property type="project" value="InterPro"/>
</dbReference>
<dbReference type="FunFam" id="3.30.565.10:FF:000006">
    <property type="entry name" value="Sensor histidine kinase WalK"/>
    <property type="match status" value="1"/>
</dbReference>
<dbReference type="GO" id="GO:0000156">
    <property type="term" value="F:phosphorelay response regulator activity"/>
    <property type="evidence" value="ECO:0007669"/>
    <property type="project" value="TreeGrafter"/>
</dbReference>
<dbReference type="InterPro" id="IPR003594">
    <property type="entry name" value="HATPase_dom"/>
</dbReference>
<dbReference type="PROSITE" id="PS50112">
    <property type="entry name" value="PAS"/>
    <property type="match status" value="3"/>
</dbReference>
<keyword evidence="12 17" id="KW-1133">Transmembrane helix</keyword>
<feature type="domain" description="PAS" evidence="19">
    <location>
        <begin position="859"/>
        <end position="916"/>
    </location>
</feature>
<dbReference type="PANTHER" id="PTHR42878:SF7">
    <property type="entry name" value="SENSOR HISTIDINE KINASE GLRK"/>
    <property type="match status" value="1"/>
</dbReference>
<evidence type="ECO:0000259" key="21">
    <source>
        <dbReference type="PROSITE" id="PS50839"/>
    </source>
</evidence>
<dbReference type="Gene3D" id="3.30.450.20">
    <property type="entry name" value="PAS domain"/>
    <property type="match status" value="3"/>
</dbReference>
<dbReference type="Pfam" id="PF02518">
    <property type="entry name" value="HATPase_c"/>
    <property type="match status" value="1"/>
</dbReference>
<organism evidence="22 23">
    <name type="scientific">Vallicoccus soli</name>
    <dbReference type="NCBI Taxonomy" id="2339232"/>
    <lineage>
        <taxon>Bacteria</taxon>
        <taxon>Bacillati</taxon>
        <taxon>Actinomycetota</taxon>
        <taxon>Actinomycetes</taxon>
        <taxon>Motilibacterales</taxon>
        <taxon>Vallicoccaceae</taxon>
        <taxon>Vallicoccus</taxon>
    </lineage>
</organism>
<sequence>MADEVVAGRPVAAHERGAHVHGDLAAVRAPPPLLAVPGLERRPPLGGAGADETAVHHPQQVVRGPVRAQDAPVGAHEQGAVGGVVEHRAVLAVRGPLLLGERPDPLLLEVREQLGAAHELGVRAAQRQVEQRDARREGVPDGHRPARRRRVARRGVDGVQGVQAVPHGAGQEDRPGGEAQRVGPELPAGDEGAQDRDGDGEVGRRHDGVRAEEGPLLHDGDLGTADRGLEPPRVRPEGWRAARLLQRAGTGVDGTGVEGPRTPRSRRGARWALAGCVALVLAALSAFAGVAVGASQDDAREQRSRAAAQASAGALERRVAAHEEVLHGLAAWVGTTGWPRRADWHASLVRQDVLARDPGIKVLGAAPYVPAGAGPAWAGGVRADAAASGLGYPALPAPAAGRAGAPIAYLEPLAGNAAAYGFDLLSEPTRRAAVLGARDSGAPRATAPLRLVQERGEQRGLLVVVPVYAPGAPTGTVGERRAAFRGVVFAAFRAGDLLRAALPEHAGGSAVLDLGPSSAPVALRDADPLVLGGTPPRDARRVDLDLAGRRYALLVPGLPPATAVERWAPVVLVVGGALLALLSGALVLTSAAARERAERREAARTRELESVVASSLDAVVTVDAQDRVVSWNPAAVALLGRSGPEVLGRPAAEVFPGGLRSALGEDGAGATGVELTATGPDGRPLLVEATLAPWHGDGGGYVTAIARDVTERRAAERAVRRAHALLRAVLDAATGTAVVATDPDGVVTVLSAGAERILARSADEVVGRLRLTDVHDAVELGRRAGEVGLPPGPAALAAAAGTEGPVAREWTWVRPDGERRLVALTVTAMHDAEGRPAGWVAVADDVTEARRLERERLHLADRLETLLASTAEGIFTIGVDGRTASANHAFAALVGRPVEELVGADAHGLFHHRRPDGTPYPREECHVLAAARTGVARRVDSEVLWRPDGAAVPVEYLAAPLVRDGRTEGAVVTVRDIRERKRTEQALLEAVAHEREVALRLRELDRVRADFVATVSHELRTPLTNVCGYLEVLLDGEAGPLAQEPLRMVEVARRNAQRLLALVEDLLVLSRVETGGFQVRQDEVALGAVVAAVVDDVALPARERGLELVVVDEGVGTVLGDEAQLERVLAALLSNALKFTPPGGRVTVTAGTEGGRARVAVADTGVGMSEEERAQLFTTFFRAAGASERAVQGAGVGLSVAKTVVDRHGGEIRVASAPGAGTTMTLLLPLLVAAPA</sequence>
<keyword evidence="23" id="KW-1185">Reference proteome</keyword>
<dbReference type="GO" id="GO:0005886">
    <property type="term" value="C:plasma membrane"/>
    <property type="evidence" value="ECO:0007669"/>
    <property type="project" value="UniProtKB-SubCell"/>
</dbReference>
<evidence type="ECO:0000256" key="5">
    <source>
        <dbReference type="ARBA" id="ARBA00012438"/>
    </source>
</evidence>
<feature type="compositionally biased region" description="Low complexity" evidence="16">
    <location>
        <begin position="157"/>
        <end position="166"/>
    </location>
</feature>
<dbReference type="InterPro" id="IPR035965">
    <property type="entry name" value="PAS-like_dom_sf"/>
</dbReference>
<dbReference type="Proteomes" id="UP000265614">
    <property type="component" value="Unassembled WGS sequence"/>
</dbReference>
<feature type="domain" description="PAS" evidence="19">
    <location>
        <begin position="604"/>
        <end position="649"/>
    </location>
</feature>
<dbReference type="SUPFAM" id="SSF55785">
    <property type="entry name" value="PYP-like sensor domain (PAS domain)"/>
    <property type="match status" value="3"/>
</dbReference>
<feature type="domain" description="PAS" evidence="19">
    <location>
        <begin position="722"/>
        <end position="774"/>
    </location>
</feature>
<dbReference type="InterPro" id="IPR001610">
    <property type="entry name" value="PAC"/>
</dbReference>
<feature type="compositionally biased region" description="Basic and acidic residues" evidence="16">
    <location>
        <begin position="129"/>
        <end position="144"/>
    </location>
</feature>
<proteinExistence type="predicted"/>
<dbReference type="Gene3D" id="3.30.565.10">
    <property type="entry name" value="Histidine kinase-like ATPase, C-terminal domain"/>
    <property type="match status" value="1"/>
</dbReference>
<evidence type="ECO:0000256" key="10">
    <source>
        <dbReference type="ARBA" id="ARBA00022777"/>
    </source>
</evidence>
<keyword evidence="7" id="KW-0808">Transferase</keyword>
<feature type="transmembrane region" description="Helical" evidence="17">
    <location>
        <begin position="271"/>
        <end position="294"/>
    </location>
</feature>
<feature type="domain" description="CHASE" evidence="21">
    <location>
        <begin position="393"/>
        <end position="502"/>
    </location>
</feature>
<dbReference type="SUPFAM" id="SSF47384">
    <property type="entry name" value="Homodimeric domain of signal transducing histidine kinase"/>
    <property type="match status" value="1"/>
</dbReference>
<keyword evidence="14 17" id="KW-0472">Membrane</keyword>
<evidence type="ECO:0000259" key="20">
    <source>
        <dbReference type="PROSITE" id="PS50113"/>
    </source>
</evidence>
<dbReference type="InterPro" id="IPR003661">
    <property type="entry name" value="HisK_dim/P_dom"/>
</dbReference>